<reference evidence="1 2" key="1">
    <citation type="journal article" date="2014" name="Int. J. Syst. Evol. Microbiol.">
        <title>Complete genome sequence of Corynebacterium casei LMG S-19264T (=DSM 44701T), isolated from a smear-ripened cheese.</title>
        <authorList>
            <consortium name="US DOE Joint Genome Institute (JGI-PGF)"/>
            <person name="Walter F."/>
            <person name="Albersmeier A."/>
            <person name="Kalinowski J."/>
            <person name="Ruckert C."/>
        </authorList>
    </citation>
    <scope>NUCLEOTIDE SEQUENCE [LARGE SCALE GENOMIC DNA]</scope>
    <source>
        <strain evidence="1 2">NBRC 110095</strain>
    </source>
</reference>
<dbReference type="AlphaFoldDB" id="A0AA37T4T5"/>
<keyword evidence="2" id="KW-1185">Reference proteome</keyword>
<protein>
    <recommendedName>
        <fullName evidence="3">HNH domain-containing protein</fullName>
    </recommendedName>
</protein>
<dbReference type="Proteomes" id="UP001156870">
    <property type="component" value="Unassembled WGS sequence"/>
</dbReference>
<dbReference type="PANTHER" id="PTHR37827:SF1">
    <property type="entry name" value="HNH DOMAIN-CONTAINING PROTEIN"/>
    <property type="match status" value="1"/>
</dbReference>
<name>A0AA37T4T5_9GAMM</name>
<evidence type="ECO:0008006" key="3">
    <source>
        <dbReference type="Google" id="ProtNLM"/>
    </source>
</evidence>
<sequence length="90" mass="11035">MSERCELCESEHFLTFHHLIPKTCHGNKWFKKHFDKQDMRERGVYLCRRCHSFVHKKFPEKYLGRHLNTLEKLKANDVIMTYVQWVKGKR</sequence>
<comment type="caution">
    <text evidence="1">The sequence shown here is derived from an EMBL/GenBank/DDBJ whole genome shotgun (WGS) entry which is preliminary data.</text>
</comment>
<proteinExistence type="predicted"/>
<dbReference type="PANTHER" id="PTHR37827">
    <property type="entry name" value="TUDOR DOMAIN-CONTAINING PROTEIN"/>
    <property type="match status" value="1"/>
</dbReference>
<evidence type="ECO:0000313" key="1">
    <source>
        <dbReference type="EMBL" id="GLS25779.1"/>
    </source>
</evidence>
<gene>
    <name evidence="1" type="ORF">GCM10007877_14930</name>
</gene>
<organism evidence="1 2">
    <name type="scientific">Marinibactrum halimedae</name>
    <dbReference type="NCBI Taxonomy" id="1444977"/>
    <lineage>
        <taxon>Bacteria</taxon>
        <taxon>Pseudomonadati</taxon>
        <taxon>Pseudomonadota</taxon>
        <taxon>Gammaproteobacteria</taxon>
        <taxon>Cellvibrionales</taxon>
        <taxon>Cellvibrionaceae</taxon>
        <taxon>Marinibactrum</taxon>
    </lineage>
</organism>
<evidence type="ECO:0000313" key="2">
    <source>
        <dbReference type="Proteomes" id="UP001156870"/>
    </source>
</evidence>
<accession>A0AA37T4T5</accession>
<dbReference type="EMBL" id="BSPD01000035">
    <property type="protein sequence ID" value="GLS25779.1"/>
    <property type="molecule type" value="Genomic_DNA"/>
</dbReference>